<gene>
    <name evidence="1" type="ORF">LCGC14_1598600</name>
</gene>
<sequence length="92" mass="10075">MVRADYQDDEGRWWATLVPLGHEGEASMGIPIGPPDLSPLGLSSAQEVRLHNQLYNRGLLTSKDLRGRGRDVFAAIQSALQVDVATVTGLYR</sequence>
<accession>A0A0F9IBU4</accession>
<organism evidence="1">
    <name type="scientific">marine sediment metagenome</name>
    <dbReference type="NCBI Taxonomy" id="412755"/>
    <lineage>
        <taxon>unclassified sequences</taxon>
        <taxon>metagenomes</taxon>
        <taxon>ecological metagenomes</taxon>
    </lineage>
</organism>
<reference evidence="1" key="1">
    <citation type="journal article" date="2015" name="Nature">
        <title>Complex archaea that bridge the gap between prokaryotes and eukaryotes.</title>
        <authorList>
            <person name="Spang A."/>
            <person name="Saw J.H."/>
            <person name="Jorgensen S.L."/>
            <person name="Zaremba-Niedzwiedzka K."/>
            <person name="Martijn J."/>
            <person name="Lind A.E."/>
            <person name="van Eijk R."/>
            <person name="Schleper C."/>
            <person name="Guy L."/>
            <person name="Ettema T.J."/>
        </authorList>
    </citation>
    <scope>NUCLEOTIDE SEQUENCE</scope>
</reference>
<evidence type="ECO:0000313" key="1">
    <source>
        <dbReference type="EMBL" id="KKM25076.1"/>
    </source>
</evidence>
<proteinExistence type="predicted"/>
<protein>
    <submittedName>
        <fullName evidence="1">Uncharacterized protein</fullName>
    </submittedName>
</protein>
<comment type="caution">
    <text evidence="1">The sequence shown here is derived from an EMBL/GenBank/DDBJ whole genome shotgun (WGS) entry which is preliminary data.</text>
</comment>
<dbReference type="AlphaFoldDB" id="A0A0F9IBU4"/>
<dbReference type="EMBL" id="LAZR01012792">
    <property type="protein sequence ID" value="KKM25076.1"/>
    <property type="molecule type" value="Genomic_DNA"/>
</dbReference>
<name>A0A0F9IBU4_9ZZZZ</name>